<accession>A0A662DC78</accession>
<dbReference type="InterPro" id="IPR002347">
    <property type="entry name" value="SDR_fam"/>
</dbReference>
<dbReference type="PRINTS" id="PR00081">
    <property type="entry name" value="GDHRDH"/>
</dbReference>
<dbReference type="AlphaFoldDB" id="A0A662DC78"/>
<organism evidence="3 4">
    <name type="scientific">Aerophobetes bacterium</name>
    <dbReference type="NCBI Taxonomy" id="2030807"/>
    <lineage>
        <taxon>Bacteria</taxon>
        <taxon>Candidatus Aerophobota</taxon>
    </lineage>
</organism>
<dbReference type="SUPFAM" id="SSF51735">
    <property type="entry name" value="NAD(P)-binding Rossmann-fold domains"/>
    <property type="match status" value="1"/>
</dbReference>
<name>A0A662DC78_UNCAE</name>
<dbReference type="Gene3D" id="3.40.50.720">
    <property type="entry name" value="NAD(P)-binding Rossmann-like Domain"/>
    <property type="match status" value="1"/>
</dbReference>
<evidence type="ECO:0000313" key="3">
    <source>
        <dbReference type="EMBL" id="RLE11769.1"/>
    </source>
</evidence>
<dbReference type="FunFam" id="3.40.50.720:FF:000240">
    <property type="entry name" value="SDR family oxidoreductase"/>
    <property type="match status" value="1"/>
</dbReference>
<proteinExistence type="inferred from homology"/>
<evidence type="ECO:0000256" key="2">
    <source>
        <dbReference type="ARBA" id="ARBA00023002"/>
    </source>
</evidence>
<protein>
    <submittedName>
        <fullName evidence="3">D-mannonate oxidoreductase</fullName>
        <ecNumber evidence="3">1.1.1.131</ecNumber>
    </submittedName>
</protein>
<comment type="similarity">
    <text evidence="1">Belongs to the short-chain dehydrogenases/reductases (SDR) family.</text>
</comment>
<dbReference type="PANTHER" id="PTHR42760:SF115">
    <property type="entry name" value="3-OXOACYL-[ACYL-CARRIER-PROTEIN] REDUCTASE FABG"/>
    <property type="match status" value="1"/>
</dbReference>
<gene>
    <name evidence="3" type="ORF">DRI96_05655</name>
</gene>
<dbReference type="PANTHER" id="PTHR42760">
    <property type="entry name" value="SHORT-CHAIN DEHYDROGENASES/REDUCTASES FAMILY MEMBER"/>
    <property type="match status" value="1"/>
</dbReference>
<sequence>MREILNIFNLEGKKVIVTGGAGILGSAIAKGMGKAGAEVAICDIVSTEKVISDLKKEGIKAKGYYIDVMDREKIKVCHDEVLSDFGRIDILLNAAGGNIKEATTSESLSFFDLSLSALEKVVGLNLFGGAILPCQIFGKTMVKNREGGSIINISSMSAFRPLTRICGYSAAKAAVSNFTQWLAVHFATEYNRKLRVNAIAPGFFLTRQNRYLLLDEKNNLTPRGKSIIAHTPMGEFGQPDDLIGICIYLASDASRFVTGAVIPIDGGFNAFSGV</sequence>
<dbReference type="EMBL" id="QMQB01000214">
    <property type="protein sequence ID" value="RLE11769.1"/>
    <property type="molecule type" value="Genomic_DNA"/>
</dbReference>
<dbReference type="InterPro" id="IPR036291">
    <property type="entry name" value="NAD(P)-bd_dom_sf"/>
</dbReference>
<dbReference type="PROSITE" id="PS00061">
    <property type="entry name" value="ADH_SHORT"/>
    <property type="match status" value="1"/>
</dbReference>
<dbReference type="InterPro" id="IPR020904">
    <property type="entry name" value="Sc_DH/Rdtase_CS"/>
</dbReference>
<dbReference type="GO" id="GO:0050090">
    <property type="term" value="F:mannuronate reductase activity"/>
    <property type="evidence" value="ECO:0007669"/>
    <property type="project" value="UniProtKB-EC"/>
</dbReference>
<dbReference type="EC" id="1.1.1.131" evidence="3"/>
<evidence type="ECO:0000313" key="4">
    <source>
        <dbReference type="Proteomes" id="UP000267654"/>
    </source>
</evidence>
<dbReference type="Pfam" id="PF13561">
    <property type="entry name" value="adh_short_C2"/>
    <property type="match status" value="1"/>
</dbReference>
<evidence type="ECO:0000256" key="1">
    <source>
        <dbReference type="ARBA" id="ARBA00006484"/>
    </source>
</evidence>
<dbReference type="Proteomes" id="UP000267654">
    <property type="component" value="Unassembled WGS sequence"/>
</dbReference>
<reference evidence="3 4" key="1">
    <citation type="submission" date="2018-06" db="EMBL/GenBank/DDBJ databases">
        <title>Extensive metabolic versatility and redundancy in microbially diverse, dynamic hydrothermal sediments.</title>
        <authorList>
            <person name="Dombrowski N."/>
            <person name="Teske A."/>
            <person name="Baker B.J."/>
        </authorList>
    </citation>
    <scope>NUCLEOTIDE SEQUENCE [LARGE SCALE GENOMIC DNA]</scope>
    <source>
        <strain evidence="3">B19_G9</strain>
    </source>
</reference>
<keyword evidence="2 3" id="KW-0560">Oxidoreductase</keyword>
<dbReference type="NCBIfam" id="NF006132">
    <property type="entry name" value="PRK08277.1"/>
    <property type="match status" value="1"/>
</dbReference>
<comment type="caution">
    <text evidence="3">The sequence shown here is derived from an EMBL/GenBank/DDBJ whole genome shotgun (WGS) entry which is preliminary data.</text>
</comment>
<dbReference type="GO" id="GO:0005975">
    <property type="term" value="P:carbohydrate metabolic process"/>
    <property type="evidence" value="ECO:0007669"/>
    <property type="project" value="UniProtKB-ARBA"/>
</dbReference>
<dbReference type="PRINTS" id="PR00080">
    <property type="entry name" value="SDRFAMILY"/>
</dbReference>